<dbReference type="Proteomes" id="UP000187266">
    <property type="component" value="Chromosome"/>
</dbReference>
<feature type="binding site" evidence="1">
    <location>
        <position position="275"/>
    </location>
    <ligand>
        <name>Zn(2+)</name>
        <dbReference type="ChEBI" id="CHEBI:29105"/>
    </ligand>
</feature>
<keyword evidence="1" id="KW-0862">Zinc</keyword>
<dbReference type="SUPFAM" id="SSF82282">
    <property type="entry name" value="Homocysteine S-methyltransferase"/>
    <property type="match status" value="1"/>
</dbReference>
<dbReference type="Gene3D" id="3.20.20.330">
    <property type="entry name" value="Homocysteine-binding-like domain"/>
    <property type="match status" value="1"/>
</dbReference>
<evidence type="ECO:0000313" key="2">
    <source>
        <dbReference type="EMBL" id="APX91057.1"/>
    </source>
</evidence>
<organism evidence="2 3">
    <name type="scientific">Brevirhabdus pacifica</name>
    <dbReference type="NCBI Taxonomy" id="1267768"/>
    <lineage>
        <taxon>Bacteria</taxon>
        <taxon>Pseudomonadati</taxon>
        <taxon>Pseudomonadota</taxon>
        <taxon>Alphaproteobacteria</taxon>
        <taxon>Rhodobacterales</taxon>
        <taxon>Paracoccaceae</taxon>
        <taxon>Brevirhabdus</taxon>
    </lineage>
</organism>
<evidence type="ECO:0000256" key="1">
    <source>
        <dbReference type="PROSITE-ProRule" id="PRU00333"/>
    </source>
</evidence>
<dbReference type="GO" id="GO:0032259">
    <property type="term" value="P:methylation"/>
    <property type="evidence" value="ECO:0007669"/>
    <property type="project" value="UniProtKB-KW"/>
</dbReference>
<sequence>MSDVTLLDGGMGQELLKRSGGTPTPLWATSVMLEHPGMVRHVHEDYYAAGADVATTNTYALLPDRLAGTGHEDMFERLINEAIHEAQAARANYPDRLIAGSLGPLRASYRPELCPAATEAAKEYAPSVAILARHVDKFLIETMSSVEQARGALMAAREGGRPMWLSMAVDEKDGTRLRSGEALADLAPLIDVYLPEAVLINCSPPEVVPAGLEVLAEFGIRFGAYANGFTGITDAFLTDRPTVDALSARTDMTPEVYADHVMRWVDQGATIVGGCCEIGVPHIAEIARRLGK</sequence>
<protein>
    <submittedName>
        <fullName evidence="2">Homocysteine S-methyltransferase</fullName>
    </submittedName>
</protein>
<keyword evidence="1" id="KW-0489">Methyltransferase</keyword>
<feature type="binding site" evidence="1">
    <location>
        <position position="202"/>
    </location>
    <ligand>
        <name>Zn(2+)</name>
        <dbReference type="ChEBI" id="CHEBI:29105"/>
    </ligand>
</feature>
<dbReference type="OrthoDB" id="9803687at2"/>
<proteinExistence type="predicted"/>
<gene>
    <name evidence="2" type="ORF">BV394_08335</name>
</gene>
<dbReference type="InterPro" id="IPR003726">
    <property type="entry name" value="HCY_dom"/>
</dbReference>
<dbReference type="STRING" id="1267768.BV394_08335"/>
<keyword evidence="3" id="KW-1185">Reference proteome</keyword>
<dbReference type="GO" id="GO:0008270">
    <property type="term" value="F:zinc ion binding"/>
    <property type="evidence" value="ECO:0007669"/>
    <property type="project" value="InterPro"/>
</dbReference>
<feature type="binding site" evidence="1">
    <location>
        <position position="276"/>
    </location>
    <ligand>
        <name>Zn(2+)</name>
        <dbReference type="ChEBI" id="CHEBI:29105"/>
    </ligand>
</feature>
<keyword evidence="1" id="KW-0808">Transferase</keyword>
<reference evidence="2 3" key="1">
    <citation type="submission" date="2017-01" db="EMBL/GenBank/DDBJ databases">
        <title>Genomic analysis of Xuhuaishuia manganoxidans DY6-4.</title>
        <authorList>
            <person name="Wang X."/>
        </authorList>
    </citation>
    <scope>NUCLEOTIDE SEQUENCE [LARGE SCALE GENOMIC DNA]</scope>
    <source>
        <strain evidence="2 3">DY6-4</strain>
    </source>
</reference>
<name>A0A1U7DM05_9RHOB</name>
<dbReference type="AlphaFoldDB" id="A0A1U7DM05"/>
<dbReference type="Pfam" id="PF02574">
    <property type="entry name" value="S-methyl_trans"/>
    <property type="match status" value="1"/>
</dbReference>
<dbReference type="EMBL" id="CP019124">
    <property type="protein sequence ID" value="APX91057.1"/>
    <property type="molecule type" value="Genomic_DNA"/>
</dbReference>
<dbReference type="RefSeq" id="WP_076981074.1">
    <property type="nucleotide sequence ID" value="NZ_CP019124.1"/>
</dbReference>
<accession>A0A2M9DCR9</accession>
<dbReference type="GO" id="GO:0009086">
    <property type="term" value="P:methionine biosynthetic process"/>
    <property type="evidence" value="ECO:0007669"/>
    <property type="project" value="InterPro"/>
</dbReference>
<dbReference type="PANTHER" id="PTHR11103">
    <property type="entry name" value="SLR1189 PROTEIN"/>
    <property type="match status" value="1"/>
</dbReference>
<evidence type="ECO:0000313" key="3">
    <source>
        <dbReference type="Proteomes" id="UP000187266"/>
    </source>
</evidence>
<comment type="cofactor">
    <cofactor evidence="1">
        <name>Zn(2+)</name>
        <dbReference type="ChEBI" id="CHEBI:29105"/>
    </cofactor>
</comment>
<dbReference type="PANTHER" id="PTHR11103:SF18">
    <property type="entry name" value="SLR1189 PROTEIN"/>
    <property type="match status" value="1"/>
</dbReference>
<dbReference type="PROSITE" id="PS50970">
    <property type="entry name" value="HCY"/>
    <property type="match status" value="1"/>
</dbReference>
<dbReference type="InterPro" id="IPR036589">
    <property type="entry name" value="HCY_dom_sf"/>
</dbReference>
<accession>A0A1U7DM05</accession>
<keyword evidence="1" id="KW-0479">Metal-binding</keyword>
<dbReference type="GO" id="GO:0008168">
    <property type="term" value="F:methyltransferase activity"/>
    <property type="evidence" value="ECO:0007669"/>
    <property type="project" value="UniProtKB-UniRule"/>
</dbReference>